<keyword evidence="3" id="KW-1185">Reference proteome</keyword>
<dbReference type="KEGG" id="vg:55003701"/>
<evidence type="ECO:0000313" key="2">
    <source>
        <dbReference type="EMBL" id="AYB70136.1"/>
    </source>
</evidence>
<protein>
    <submittedName>
        <fullName evidence="2">Uncharacterized protein</fullName>
    </submittedName>
</protein>
<dbReference type="GeneID" id="55003701"/>
<organism evidence="2 3">
    <name type="scientific">Microbacterium phage OneinaGillian</name>
    <dbReference type="NCBI Taxonomy" id="2301604"/>
    <lineage>
        <taxon>Viruses</taxon>
        <taxon>Duplodnaviria</taxon>
        <taxon>Heunggongvirae</taxon>
        <taxon>Uroviricota</taxon>
        <taxon>Caudoviricetes</taxon>
        <taxon>Gillianvirus</taxon>
        <taxon>Gillianvirus oneinagillian</taxon>
    </lineage>
</organism>
<feature type="compositionally biased region" description="Basic and acidic residues" evidence="1">
    <location>
        <begin position="119"/>
        <end position="135"/>
    </location>
</feature>
<feature type="compositionally biased region" description="Gly residues" evidence="1">
    <location>
        <begin position="93"/>
        <end position="104"/>
    </location>
</feature>
<accession>A0A385UG75</accession>
<evidence type="ECO:0000313" key="3">
    <source>
        <dbReference type="Proteomes" id="UP000279330"/>
    </source>
</evidence>
<evidence type="ECO:0000256" key="1">
    <source>
        <dbReference type="SAM" id="MobiDB-lite"/>
    </source>
</evidence>
<feature type="compositionally biased region" description="Basic and acidic residues" evidence="1">
    <location>
        <begin position="143"/>
        <end position="155"/>
    </location>
</feature>
<sequence length="162" mass="17124">MAPARIPEGFVFVRREAGRNVARELFEALDTVDGDRFGDILTVTGGYHVAEAVAEAWTEAQPEAEDDSTEDSTEDSTGDAGKTESTGDAGQTGDAGTGDAGTGDAGKTELEPLPVTAENTHDEIDKYAGELDPKVEFPANTNKADKIKLLEEARQPKSNPAE</sequence>
<proteinExistence type="predicted"/>
<feature type="region of interest" description="Disordered" evidence="1">
    <location>
        <begin position="55"/>
        <end position="162"/>
    </location>
</feature>
<gene>
    <name evidence="2" type="primary">26</name>
    <name evidence="2" type="ORF">SEA_ONEIAGILLIAN_26</name>
</gene>
<feature type="compositionally biased region" description="Acidic residues" evidence="1">
    <location>
        <begin position="62"/>
        <end position="77"/>
    </location>
</feature>
<dbReference type="RefSeq" id="YP_009812632.1">
    <property type="nucleotide sequence ID" value="NC_048068.1"/>
</dbReference>
<dbReference type="EMBL" id="MH727556">
    <property type="protein sequence ID" value="AYB70136.1"/>
    <property type="molecule type" value="Genomic_DNA"/>
</dbReference>
<dbReference type="Proteomes" id="UP000279330">
    <property type="component" value="Segment"/>
</dbReference>
<reference evidence="2 3" key="1">
    <citation type="submission" date="2018-08" db="EMBL/GenBank/DDBJ databases">
        <authorList>
            <person name="Miller G.E."/>
            <person name="Abrahams R."/>
            <person name="Bazan D.C."/>
            <person name="Beglau B.C."/>
            <person name="Blaylock E.C."/>
            <person name="Choi J.D."/>
            <person name="Grewal S.K."/>
            <person name="Hernandez E.V."/>
            <person name="Kim D.J."/>
            <person name="Kim K."/>
            <person name="Lee Y."/>
            <person name="Linde M.K."/>
            <person name="Lopez M.B."/>
            <person name="Pangalila E."/>
            <person name="Parker M.A."/>
            <person name="Specht R.C."/>
            <person name="Teng M.C."/>
            <person name="Toledo B."/>
            <person name="Tran S."/>
            <person name="Yu H."/>
            <person name="Kalaj N."/>
            <person name="Muthiah A.S."/>
            <person name="Dean N.S."/>
            <person name="Diaz A."/>
            <person name="Garlena R.A."/>
            <person name="Russell D.A."/>
            <person name="Pope W.H."/>
            <person name="Jacobs-Sera D."/>
            <person name="Hatfull G.F."/>
        </authorList>
    </citation>
    <scope>NUCLEOTIDE SEQUENCE [LARGE SCALE GENOMIC DNA]</scope>
</reference>
<name>A0A385UG75_9CAUD</name>